<name>A0A4Q9PFP4_9APHY</name>
<dbReference type="AlphaFoldDB" id="A0A4Q9PFP4"/>
<dbReference type="EMBL" id="ML145203">
    <property type="protein sequence ID" value="TBU53834.1"/>
    <property type="molecule type" value="Genomic_DNA"/>
</dbReference>
<evidence type="ECO:0000313" key="2">
    <source>
        <dbReference type="Proteomes" id="UP000292082"/>
    </source>
</evidence>
<organism evidence="1 2">
    <name type="scientific">Dichomitus squalens</name>
    <dbReference type="NCBI Taxonomy" id="114155"/>
    <lineage>
        <taxon>Eukaryota</taxon>
        <taxon>Fungi</taxon>
        <taxon>Dikarya</taxon>
        <taxon>Basidiomycota</taxon>
        <taxon>Agaricomycotina</taxon>
        <taxon>Agaricomycetes</taxon>
        <taxon>Polyporales</taxon>
        <taxon>Polyporaceae</taxon>
        <taxon>Dichomitus</taxon>
    </lineage>
</organism>
<protein>
    <submittedName>
        <fullName evidence="1">Uncharacterized protein</fullName>
    </submittedName>
</protein>
<reference evidence="1 2" key="1">
    <citation type="submission" date="2019-01" db="EMBL/GenBank/DDBJ databases">
        <title>Draft genome sequences of three monokaryotic isolates of the white-rot basidiomycete fungus Dichomitus squalens.</title>
        <authorList>
            <consortium name="DOE Joint Genome Institute"/>
            <person name="Lopez S.C."/>
            <person name="Andreopoulos B."/>
            <person name="Pangilinan J."/>
            <person name="Lipzen A."/>
            <person name="Riley R."/>
            <person name="Ahrendt S."/>
            <person name="Ng V."/>
            <person name="Barry K."/>
            <person name="Daum C."/>
            <person name="Grigoriev I.V."/>
            <person name="Hilden K.S."/>
            <person name="Makela M.R."/>
            <person name="de Vries R.P."/>
        </authorList>
    </citation>
    <scope>NUCLEOTIDE SEQUENCE [LARGE SCALE GENOMIC DNA]</scope>
    <source>
        <strain evidence="1 2">CBS 464.89</strain>
    </source>
</reference>
<evidence type="ECO:0000313" key="1">
    <source>
        <dbReference type="EMBL" id="TBU53834.1"/>
    </source>
</evidence>
<sequence>MAIACAPLFHVARSQTNQLLATVGPCQARPPRYSRQSVAVSVSSATLSSPTITTTHRIDVLTLVEHVCENLFMRLCRLLMEPSKPTRPS</sequence>
<dbReference type="Proteomes" id="UP000292082">
    <property type="component" value="Unassembled WGS sequence"/>
</dbReference>
<proteinExistence type="predicted"/>
<accession>A0A4Q9PFP4</accession>
<keyword evidence="2" id="KW-1185">Reference proteome</keyword>
<gene>
    <name evidence="1" type="ORF">BD310DRAFT_937147</name>
</gene>